<evidence type="ECO:0000256" key="4">
    <source>
        <dbReference type="ARBA" id="ARBA00022622"/>
    </source>
</evidence>
<name>F9WCP9_TRYCI</name>
<gene>
    <name evidence="11" type="ORF">TCIL3000_0_56100</name>
</gene>
<dbReference type="InterPro" id="IPR025932">
    <property type="entry name" value="Trypano_VSG_B_N_dom"/>
</dbReference>
<evidence type="ECO:0000313" key="12">
    <source>
        <dbReference type="Proteomes" id="UP000000702"/>
    </source>
</evidence>
<feature type="signal peptide" evidence="9">
    <location>
        <begin position="1"/>
        <end position="22"/>
    </location>
</feature>
<comment type="caution">
    <text evidence="11">The sequence shown here is derived from an EMBL/GenBank/DDBJ whole genome shotgun (WGS) entry which is preliminary data.</text>
</comment>
<dbReference type="VEuPathDB" id="TriTrypDB:TcIL3000_0_56100"/>
<dbReference type="GO" id="GO:0005886">
    <property type="term" value="C:plasma membrane"/>
    <property type="evidence" value="ECO:0007669"/>
    <property type="project" value="UniProtKB-SubCell"/>
</dbReference>
<reference evidence="12" key="1">
    <citation type="submission" date="2011-07" db="EMBL/GenBank/DDBJ databases">
        <title>Divergent evolution of antigenic variation in African trypanosomes.</title>
        <authorList>
            <person name="Jackson A.P."/>
            <person name="Berry A."/>
            <person name="Allison H.C."/>
            <person name="Burton P."/>
            <person name="Anderson J."/>
            <person name="Aslett M."/>
            <person name="Brown R."/>
            <person name="Corton N."/>
            <person name="Harris D."/>
            <person name="Hauser H."/>
            <person name="Gamble J."/>
            <person name="Gilderthorp R."/>
            <person name="McQuillan J."/>
            <person name="Quail M.A."/>
            <person name="Sanders M."/>
            <person name="Van Tonder A."/>
            <person name="Ginger M.L."/>
            <person name="Donelson J.E."/>
            <person name="Field M.C."/>
            <person name="Barry J.D."/>
            <person name="Berriman M."/>
            <person name="Hertz-Fowler C."/>
        </authorList>
    </citation>
    <scope>NUCLEOTIDE SEQUENCE [LARGE SCALE GENOMIC DNA]</scope>
    <source>
        <strain evidence="12">IL3000</strain>
    </source>
</reference>
<evidence type="ECO:0000313" key="11">
    <source>
        <dbReference type="EMBL" id="CCD15044.1"/>
    </source>
</evidence>
<keyword evidence="3" id="KW-1003">Cell membrane</keyword>
<feature type="domain" description="Trypanosome variant surface glycoprotein B-type N-terminal" evidence="10">
    <location>
        <begin position="39"/>
        <end position="177"/>
    </location>
</feature>
<evidence type="ECO:0000256" key="2">
    <source>
        <dbReference type="ARBA" id="ARBA00004609"/>
    </source>
</evidence>
<evidence type="ECO:0000256" key="7">
    <source>
        <dbReference type="ARBA" id="ARBA00023180"/>
    </source>
</evidence>
<comment type="function">
    <text evidence="1">VSG forms a coat on the surface of the parasite. The trypanosome evades the immune response of the host by expressing a series of antigenically distinct VSGs from an estimated 1000 VSG genes.</text>
</comment>
<keyword evidence="5 9" id="KW-0732">Signal</keyword>
<dbReference type="Pfam" id="PF13206">
    <property type="entry name" value="VSG_B"/>
    <property type="match status" value="1"/>
</dbReference>
<keyword evidence="7" id="KW-0325">Glycoprotein</keyword>
<reference evidence="11 12" key="2">
    <citation type="journal article" date="2012" name="Proc. Natl. Acad. Sci. U.S.A.">
        <title>Antigenic diversity is generated by distinct evolutionary mechanisms in African trypanosome species.</title>
        <authorList>
            <person name="Jackson A.P."/>
            <person name="Berry A."/>
            <person name="Aslett M."/>
            <person name="Allison H.C."/>
            <person name="Burton P."/>
            <person name="Vavrova-Anderson J."/>
            <person name="Brown R."/>
            <person name="Browne H."/>
            <person name="Corton N."/>
            <person name="Hauser H."/>
            <person name="Gamble J."/>
            <person name="Gilderthorp R."/>
            <person name="Marcello L."/>
            <person name="McQuillan J."/>
            <person name="Otto T.D."/>
            <person name="Quail M.A."/>
            <person name="Sanders M.J."/>
            <person name="van Tonder A."/>
            <person name="Ginger M.L."/>
            <person name="Field M.C."/>
            <person name="Barry J.D."/>
            <person name="Hertz-Fowler C."/>
            <person name="Berriman M."/>
        </authorList>
    </citation>
    <scope>NUCLEOTIDE SEQUENCE [LARGE SCALE GENOMIC DNA]</scope>
    <source>
        <strain evidence="11 12">IL3000</strain>
    </source>
</reference>
<evidence type="ECO:0000256" key="5">
    <source>
        <dbReference type="ARBA" id="ARBA00022729"/>
    </source>
</evidence>
<comment type="subcellular location">
    <subcellularLocation>
        <location evidence="2">Cell membrane</location>
        <topology evidence="2">Lipid-anchor</topology>
        <topology evidence="2">GPI-anchor</topology>
    </subcellularLocation>
</comment>
<dbReference type="GO" id="GO:0098552">
    <property type="term" value="C:side of membrane"/>
    <property type="evidence" value="ECO:0007669"/>
    <property type="project" value="UniProtKB-KW"/>
</dbReference>
<evidence type="ECO:0000259" key="10">
    <source>
        <dbReference type="Pfam" id="PF13206"/>
    </source>
</evidence>
<evidence type="ECO:0000256" key="1">
    <source>
        <dbReference type="ARBA" id="ARBA00002523"/>
    </source>
</evidence>
<feature type="chain" id="PRO_5003388978" evidence="9">
    <location>
        <begin position="23"/>
        <end position="186"/>
    </location>
</feature>
<proteinExistence type="predicted"/>
<keyword evidence="4" id="KW-0336">GPI-anchor</keyword>
<dbReference type="Proteomes" id="UP000000702">
    <property type="component" value="Unassembled WGS sequence"/>
</dbReference>
<feature type="non-terminal residue" evidence="11">
    <location>
        <position position="186"/>
    </location>
</feature>
<evidence type="ECO:0000256" key="9">
    <source>
        <dbReference type="SAM" id="SignalP"/>
    </source>
</evidence>
<evidence type="ECO:0000256" key="8">
    <source>
        <dbReference type="ARBA" id="ARBA00023288"/>
    </source>
</evidence>
<protein>
    <submittedName>
        <fullName evidence="11">WGS project CAEQ00000000 data, annotated contig 2258</fullName>
    </submittedName>
</protein>
<keyword evidence="6" id="KW-0472">Membrane</keyword>
<accession>F9WCP9</accession>
<keyword evidence="8" id="KW-0449">Lipoprotein</keyword>
<evidence type="ECO:0000256" key="3">
    <source>
        <dbReference type="ARBA" id="ARBA00022475"/>
    </source>
</evidence>
<dbReference type="EMBL" id="CAEQ01001751">
    <property type="protein sequence ID" value="CCD15044.1"/>
    <property type="molecule type" value="Genomic_DNA"/>
</dbReference>
<sequence length="186" mass="20814">MWEIAFLPVVILSDSLLVMGKGDNVGYNNKTKELLCEVYKTAERVLNTTSSTYEHLKEDIEVALYGKKDRAKFDKDGNVELHLNCANTQYSRSLFCNYYKIHQSLRGGSRGDGCFSESLVGTIMCVCSPGDNVGNSLCGVSVTEYNGRRWSGMWSGSNTNSYLFKDVWEKVIGKCKESVIDKSDIK</sequence>
<keyword evidence="12" id="KW-1185">Reference proteome</keyword>
<dbReference type="AlphaFoldDB" id="F9WCP9"/>
<evidence type="ECO:0000256" key="6">
    <source>
        <dbReference type="ARBA" id="ARBA00023136"/>
    </source>
</evidence>
<organism evidence="11 12">
    <name type="scientific">Trypanosoma congolense (strain IL3000)</name>
    <dbReference type="NCBI Taxonomy" id="1068625"/>
    <lineage>
        <taxon>Eukaryota</taxon>
        <taxon>Discoba</taxon>
        <taxon>Euglenozoa</taxon>
        <taxon>Kinetoplastea</taxon>
        <taxon>Metakinetoplastina</taxon>
        <taxon>Trypanosomatida</taxon>
        <taxon>Trypanosomatidae</taxon>
        <taxon>Trypanosoma</taxon>
        <taxon>Nannomonas</taxon>
    </lineage>
</organism>